<evidence type="ECO:0000313" key="1">
    <source>
        <dbReference type="EMBL" id="CUP48219.1"/>
    </source>
</evidence>
<protein>
    <submittedName>
        <fullName evidence="1">Uncharacterized protein</fullName>
    </submittedName>
</protein>
<sequence length="41" mass="4729">MDKLAFSVLNKLLTLSPFELHGWGKSIRTFREISAEKFITC</sequence>
<dbReference type="AlphaFoldDB" id="A0A174NQN6"/>
<proteinExistence type="predicted"/>
<name>A0A174NQN6_BACUN</name>
<reference evidence="1 2" key="1">
    <citation type="submission" date="2015-09" db="EMBL/GenBank/DDBJ databases">
        <authorList>
            <consortium name="Pathogen Informatics"/>
        </authorList>
    </citation>
    <scope>NUCLEOTIDE SEQUENCE [LARGE SCALE GENOMIC DNA]</scope>
    <source>
        <strain evidence="1 2">2789STDY5834847</strain>
    </source>
</reference>
<dbReference type="Proteomes" id="UP000095614">
    <property type="component" value="Unassembled WGS sequence"/>
</dbReference>
<gene>
    <name evidence="1" type="ORF">ERS852462_03745</name>
</gene>
<accession>A0A174NQN6</accession>
<evidence type="ECO:0000313" key="2">
    <source>
        <dbReference type="Proteomes" id="UP000095614"/>
    </source>
</evidence>
<organism evidence="1 2">
    <name type="scientific">Bacteroides uniformis</name>
    <dbReference type="NCBI Taxonomy" id="820"/>
    <lineage>
        <taxon>Bacteria</taxon>
        <taxon>Pseudomonadati</taxon>
        <taxon>Bacteroidota</taxon>
        <taxon>Bacteroidia</taxon>
        <taxon>Bacteroidales</taxon>
        <taxon>Bacteroidaceae</taxon>
        <taxon>Bacteroides</taxon>
    </lineage>
</organism>
<dbReference type="EMBL" id="CZAF01000012">
    <property type="protein sequence ID" value="CUP48219.1"/>
    <property type="molecule type" value="Genomic_DNA"/>
</dbReference>